<evidence type="ECO:0000259" key="2">
    <source>
        <dbReference type="PROSITE" id="PS50213"/>
    </source>
</evidence>
<dbReference type="OrthoDB" id="1144324at2"/>
<dbReference type="InterPro" id="IPR050904">
    <property type="entry name" value="Adhesion/Biosynth-related"/>
</dbReference>
<keyword evidence="1" id="KW-0472">Membrane</keyword>
<evidence type="ECO:0000313" key="3">
    <source>
        <dbReference type="EMBL" id="RZF59773.1"/>
    </source>
</evidence>
<dbReference type="InterPro" id="IPR036378">
    <property type="entry name" value="FAS1_dom_sf"/>
</dbReference>
<evidence type="ECO:0000313" key="4">
    <source>
        <dbReference type="Proteomes" id="UP000292855"/>
    </source>
</evidence>
<name>A0A4Q6XJ49_9SPHI</name>
<keyword evidence="4" id="KW-1185">Reference proteome</keyword>
<dbReference type="SUPFAM" id="SSF82153">
    <property type="entry name" value="FAS1 domain"/>
    <property type="match status" value="2"/>
</dbReference>
<protein>
    <submittedName>
        <fullName evidence="3">Fasciclin domain-containing protein</fullName>
    </submittedName>
</protein>
<keyword evidence="1" id="KW-0812">Transmembrane</keyword>
<dbReference type="Proteomes" id="UP000292855">
    <property type="component" value="Unassembled WGS sequence"/>
</dbReference>
<feature type="domain" description="FAS1" evidence="2">
    <location>
        <begin position="72"/>
        <end position="210"/>
    </location>
</feature>
<accession>A0A4Q6XJ49</accession>
<proteinExistence type="predicted"/>
<keyword evidence="1" id="KW-1133">Transmembrane helix</keyword>
<feature type="transmembrane region" description="Helical" evidence="1">
    <location>
        <begin position="40"/>
        <end position="58"/>
    </location>
</feature>
<evidence type="ECO:0000256" key="1">
    <source>
        <dbReference type="SAM" id="Phobius"/>
    </source>
</evidence>
<dbReference type="AlphaFoldDB" id="A0A4Q6XJ49"/>
<reference evidence="3 4" key="1">
    <citation type="submission" date="2019-02" db="EMBL/GenBank/DDBJ databases">
        <authorList>
            <person name="Li Y."/>
        </authorList>
    </citation>
    <scope>NUCLEOTIDE SEQUENCE [LARGE SCALE GENOMIC DNA]</scope>
    <source>
        <strain evidence="3 4">30C10-4-7</strain>
    </source>
</reference>
<dbReference type="Pfam" id="PF02469">
    <property type="entry name" value="Fasciclin"/>
    <property type="match status" value="1"/>
</dbReference>
<feature type="domain" description="FAS1" evidence="2">
    <location>
        <begin position="214"/>
        <end position="370"/>
    </location>
</feature>
<dbReference type="InterPro" id="IPR000782">
    <property type="entry name" value="FAS1_domain"/>
</dbReference>
<gene>
    <name evidence="3" type="ORF">EWE74_11500</name>
</gene>
<organism evidence="3 4">
    <name type="scientific">Sphingobacterium corticibacterium</name>
    <dbReference type="NCBI Taxonomy" id="2484746"/>
    <lineage>
        <taxon>Bacteria</taxon>
        <taxon>Pseudomonadati</taxon>
        <taxon>Bacteroidota</taxon>
        <taxon>Sphingobacteriia</taxon>
        <taxon>Sphingobacteriales</taxon>
        <taxon>Sphingobacteriaceae</taxon>
        <taxon>Sphingobacterium</taxon>
    </lineage>
</organism>
<dbReference type="Gene3D" id="2.30.180.10">
    <property type="entry name" value="FAS1 domain"/>
    <property type="match status" value="2"/>
</dbReference>
<sequence length="583" mass="65479">MSIAITCRFIISKCNVVAGYWNRTLFMEINDRRTMKMKKILKSSISLCVWTGLFMLLFSCTKENFTETTDTSPNINSFLAAQEDYSLFAEAIVQAGAASYLDAWGTYTVFAPNNNAMQAFLQSEGKGSVGDLSKSDVKDLVNLHIIQDTVSTGQFRDGKIQRNSVFGMFITTAVQNIDGESYFVLNKESKIIMPNVRTGNGVVHGVDKVFTKVTNTVMEEIEADPNLSLFAEALHLTGLDALLNQRVAEQFFSVLAVSNTAFAQRGFNTIQDLVDKYNHTGNPTNPEDSLYMHIAYHVLPDLKYVSDLAFSSSHTTQVPREVLLVKVDREKILLNEEEWLGELEEGAEVDREASDNTTVNGVLHYIKDDIYIKQRSPFRVDWDPADQPEIRVAGAYGRSDLVMSKGFLRDVTWGGADNATIAYLLSTASNMQGAVNGDRLQITLRTAVIPWVEFKTPVIVRGRYKVWVGWRQNGGNTVDTYLNGVKLSRSLNLGEYRIRTLPDRELEALGYKKHVAGNLSGVNNYNCKMVGIVDIDVTDRHTLRFETNTNVNAQFWLDFIQFIPIDQEQLYPQFDTQGNAVYP</sequence>
<comment type="caution">
    <text evidence="3">The sequence shown here is derived from an EMBL/GenBank/DDBJ whole genome shotgun (WGS) entry which is preliminary data.</text>
</comment>
<dbReference type="PANTHER" id="PTHR10900:SF77">
    <property type="entry name" value="FI19380P1"/>
    <property type="match status" value="1"/>
</dbReference>
<dbReference type="PROSITE" id="PS50213">
    <property type="entry name" value="FAS1"/>
    <property type="match status" value="2"/>
</dbReference>
<dbReference type="EMBL" id="SGIT01000002">
    <property type="protein sequence ID" value="RZF59773.1"/>
    <property type="molecule type" value="Genomic_DNA"/>
</dbReference>
<dbReference type="PANTHER" id="PTHR10900">
    <property type="entry name" value="PERIOSTIN-RELATED"/>
    <property type="match status" value="1"/>
</dbReference>
<dbReference type="SMART" id="SM00554">
    <property type="entry name" value="FAS1"/>
    <property type="match status" value="1"/>
</dbReference>